<dbReference type="Pfam" id="PF18310">
    <property type="entry name" value="DUF5605"/>
    <property type="match status" value="1"/>
</dbReference>
<dbReference type="PANTHER" id="PTHR37836">
    <property type="entry name" value="LMO1036 PROTEIN"/>
    <property type="match status" value="1"/>
</dbReference>
<proteinExistence type="predicted"/>
<sequence length="499" mass="55242">MNVQSKVERWGLFELKLRGPSEGNPCEEVCLSAGFTSGSRYGEAVGFYDGDGTYRIRFMPQEEGTWTYRTQSSAPELDGLTGQFVCAGPSGENRGPVRTRGEAHFAYADGTRFIPVGTVCSQWHLQDGERRAATLEALRASGFNKVQMSVLPLSGELLGEQPEGVPEPFGRHPDGRLDVRLLQPEYFRMLEERINELTACGIEAELVLLHPGALGAEDMSTKDEERYVRHCIARFGACAGVWWSAVEEPEGFAGRTPGDWNRLLRLIAELDCGGHLRSVRSRPGASDFGSPWATHISLDTPDVKAASDYTRAYGKPVLIDSAGSEGNLDRPEASLTPEEMVSRLWEGAARGGFVSCGEAYEEADGGRIWRTHGGKPQGKSAARAAFLRRMLEELPDGMRYNSDRYDAATLEVRGECYLQYFGPHRFAFRGFELPEGRYTVDLIDTWQMTVEPLPGEYEGRFRIDLPVKENLALRIRRLPGALSGPAEEERDGTTESIQA</sequence>
<dbReference type="STRING" id="1116391.PM3016_4149"/>
<organism evidence="3 4">
    <name type="scientific">Paenibacillus mucilaginosus 3016</name>
    <dbReference type="NCBI Taxonomy" id="1116391"/>
    <lineage>
        <taxon>Bacteria</taxon>
        <taxon>Bacillati</taxon>
        <taxon>Bacillota</taxon>
        <taxon>Bacilli</taxon>
        <taxon>Bacillales</taxon>
        <taxon>Paenibacillaceae</taxon>
        <taxon>Paenibacillus</taxon>
    </lineage>
</organism>
<dbReference type="InterPro" id="IPR041239">
    <property type="entry name" value="DUF5605"/>
</dbReference>
<feature type="domain" description="DUF5605" evidence="2">
    <location>
        <begin position="406"/>
        <end position="476"/>
    </location>
</feature>
<evidence type="ECO:0000259" key="2">
    <source>
        <dbReference type="Pfam" id="PF18310"/>
    </source>
</evidence>
<name>H6NLJ3_9BACL</name>
<evidence type="ECO:0000313" key="4">
    <source>
        <dbReference type="Proteomes" id="UP000007523"/>
    </source>
</evidence>
<dbReference type="Proteomes" id="UP000007523">
    <property type="component" value="Chromosome"/>
</dbReference>
<gene>
    <name evidence="3" type="ORF">PM3016_4149</name>
</gene>
<dbReference type="Gene3D" id="3.20.20.80">
    <property type="entry name" value="Glycosidases"/>
    <property type="match status" value="1"/>
</dbReference>
<dbReference type="InterPro" id="IPR013783">
    <property type="entry name" value="Ig-like_fold"/>
</dbReference>
<dbReference type="InterPro" id="IPR032260">
    <property type="entry name" value="DUF5060"/>
</dbReference>
<accession>H6NLJ3</accession>
<dbReference type="EMBL" id="CP003235">
    <property type="protein sequence ID" value="AFC30927.1"/>
    <property type="molecule type" value="Genomic_DNA"/>
</dbReference>
<evidence type="ECO:0008006" key="5">
    <source>
        <dbReference type="Google" id="ProtNLM"/>
    </source>
</evidence>
<dbReference type="KEGG" id="pmq:PM3016_4149"/>
<reference evidence="3 4" key="1">
    <citation type="journal article" date="2012" name="J. Bacteriol.">
        <title>Complete Genome Sequence of Paenibacillus mucilaginosus 3016, a Bacterium Functional as Microbial Fertilizer.</title>
        <authorList>
            <person name="Ma M."/>
            <person name="Wang Z."/>
            <person name="Li L."/>
            <person name="Jiang X."/>
            <person name="Guan D."/>
            <person name="Cao F."/>
            <person name="Chen H."/>
            <person name="Wang X."/>
            <person name="Shen D."/>
            <person name="Du B."/>
            <person name="Li J."/>
        </authorList>
    </citation>
    <scope>NUCLEOTIDE SEQUENCE [LARGE SCALE GENOMIC DNA]</scope>
    <source>
        <strain evidence="3 4">3016</strain>
    </source>
</reference>
<evidence type="ECO:0000259" key="1">
    <source>
        <dbReference type="Pfam" id="PF16586"/>
    </source>
</evidence>
<feature type="domain" description="DUF5060" evidence="1">
    <location>
        <begin position="6"/>
        <end position="72"/>
    </location>
</feature>
<dbReference type="Gene3D" id="2.60.40.10">
    <property type="entry name" value="Immunoglobulins"/>
    <property type="match status" value="1"/>
</dbReference>
<dbReference type="PANTHER" id="PTHR37836:SF2">
    <property type="entry name" value="DUF4038 DOMAIN-CONTAINING PROTEIN"/>
    <property type="match status" value="1"/>
</dbReference>
<dbReference type="HOGENOM" id="CLU_509868_0_0_9"/>
<dbReference type="Pfam" id="PF16586">
    <property type="entry name" value="DUF5060"/>
    <property type="match status" value="1"/>
</dbReference>
<dbReference type="Gene3D" id="2.60.40.3950">
    <property type="match status" value="1"/>
</dbReference>
<dbReference type="AlphaFoldDB" id="H6NLJ3"/>
<protein>
    <recommendedName>
        <fullName evidence="5">DUF5060 domain-containing protein</fullName>
    </recommendedName>
</protein>
<dbReference type="RefSeq" id="WP_014370763.1">
    <property type="nucleotide sequence ID" value="NC_016935.1"/>
</dbReference>
<evidence type="ECO:0000313" key="3">
    <source>
        <dbReference type="EMBL" id="AFC30927.1"/>
    </source>
</evidence>
<keyword evidence="4" id="KW-1185">Reference proteome</keyword>